<dbReference type="Proteomes" id="UP001597483">
    <property type="component" value="Unassembled WGS sequence"/>
</dbReference>
<dbReference type="InterPro" id="IPR025455">
    <property type="entry name" value="DUF4276"/>
</dbReference>
<protein>
    <submittedName>
        <fullName evidence="1">DUF4276 family protein</fullName>
    </submittedName>
</protein>
<gene>
    <name evidence="1" type="ORF">ACFSVL_31105</name>
</gene>
<dbReference type="Pfam" id="PF14103">
    <property type="entry name" value="DUF4276"/>
    <property type="match status" value="1"/>
</dbReference>
<comment type="caution">
    <text evidence="1">The sequence shown here is derived from an EMBL/GenBank/DDBJ whole genome shotgun (WGS) entry which is preliminary data.</text>
</comment>
<sequence length="201" mass="22313">MTALSRLEVLVEEPSAEAALKILLPKVVPGVGFEIVPFNGKDSLLRKLPVRLRDYSYYWAQAGLRIVVLVDRDDDECTELKARLVRIANESGLPSKAVLLRIVIEELESWFLGDVPALHTAYPKVPPSVGDQVKFRDPEAVPGGAWEGLAHVLRKHGYHRKGLQKVLAATDIAPHMDVENNRSASFQAFRDGLRCLVKEGI</sequence>
<proteinExistence type="predicted"/>
<reference evidence="2" key="1">
    <citation type="journal article" date="2019" name="Int. J. Syst. Evol. Microbiol.">
        <title>The Global Catalogue of Microorganisms (GCM) 10K type strain sequencing project: providing services to taxonomists for standard genome sequencing and annotation.</title>
        <authorList>
            <consortium name="The Broad Institute Genomics Platform"/>
            <consortium name="The Broad Institute Genome Sequencing Center for Infectious Disease"/>
            <person name="Wu L."/>
            <person name="Ma J."/>
        </authorList>
    </citation>
    <scope>NUCLEOTIDE SEQUENCE [LARGE SCALE GENOMIC DNA]</scope>
    <source>
        <strain evidence="2">CGMCC 4.7641</strain>
    </source>
</reference>
<dbReference type="RefSeq" id="WP_378309117.1">
    <property type="nucleotide sequence ID" value="NZ_JBHUKS010000024.1"/>
</dbReference>
<name>A0ABW5HFE7_9PSEU</name>
<dbReference type="EMBL" id="JBHUKS010000024">
    <property type="protein sequence ID" value="MFD2471880.1"/>
    <property type="molecule type" value="Genomic_DNA"/>
</dbReference>
<evidence type="ECO:0000313" key="2">
    <source>
        <dbReference type="Proteomes" id="UP001597483"/>
    </source>
</evidence>
<keyword evidence="2" id="KW-1185">Reference proteome</keyword>
<evidence type="ECO:0000313" key="1">
    <source>
        <dbReference type="EMBL" id="MFD2471880.1"/>
    </source>
</evidence>
<organism evidence="1 2">
    <name type="scientific">Amycolatopsis silviterrae</name>
    <dbReference type="NCBI Taxonomy" id="1656914"/>
    <lineage>
        <taxon>Bacteria</taxon>
        <taxon>Bacillati</taxon>
        <taxon>Actinomycetota</taxon>
        <taxon>Actinomycetes</taxon>
        <taxon>Pseudonocardiales</taxon>
        <taxon>Pseudonocardiaceae</taxon>
        <taxon>Amycolatopsis</taxon>
    </lineage>
</organism>
<accession>A0ABW5HFE7</accession>